<feature type="non-terminal residue" evidence="9">
    <location>
        <position position="103"/>
    </location>
</feature>
<evidence type="ECO:0000256" key="3">
    <source>
        <dbReference type="ARBA" id="ARBA00022737"/>
    </source>
</evidence>
<proteinExistence type="predicted"/>
<dbReference type="EMBL" id="RQTK01000332">
    <property type="protein sequence ID" value="RUS81536.1"/>
    <property type="molecule type" value="Genomic_DNA"/>
</dbReference>
<name>A0A3S1HKS7_ELYCH</name>
<dbReference type="PANTHER" id="PTHR24379">
    <property type="entry name" value="KRAB AND ZINC FINGER DOMAIN-CONTAINING"/>
    <property type="match status" value="1"/>
</dbReference>
<dbReference type="SMART" id="SM00355">
    <property type="entry name" value="ZnF_C2H2"/>
    <property type="match status" value="3"/>
</dbReference>
<keyword evidence="3" id="KW-0677">Repeat</keyword>
<evidence type="ECO:0000256" key="2">
    <source>
        <dbReference type="ARBA" id="ARBA00022723"/>
    </source>
</evidence>
<dbReference type="AlphaFoldDB" id="A0A3S1HKS7"/>
<dbReference type="Proteomes" id="UP000271974">
    <property type="component" value="Unassembled WGS sequence"/>
</dbReference>
<evidence type="ECO:0000313" key="9">
    <source>
        <dbReference type="EMBL" id="RUS81536.1"/>
    </source>
</evidence>
<sequence length="103" mass="11723">RLSQSQSNLSCPECCVQMLSSRMYHKHMSQVHPHLLDFVCSICGKGMRSKASLNLHMATHGSRNFVCHVCNFKFKMKHHLRDHLSTKHGLFHCRGCSGVFPKG</sequence>
<keyword evidence="2" id="KW-0479">Metal-binding</keyword>
<evidence type="ECO:0000256" key="1">
    <source>
        <dbReference type="ARBA" id="ARBA00004123"/>
    </source>
</evidence>
<gene>
    <name evidence="9" type="ORF">EGW08_010706</name>
</gene>
<evidence type="ECO:0000313" key="10">
    <source>
        <dbReference type="Proteomes" id="UP000271974"/>
    </source>
</evidence>
<evidence type="ECO:0000259" key="8">
    <source>
        <dbReference type="PROSITE" id="PS50157"/>
    </source>
</evidence>
<keyword evidence="4 7" id="KW-0863">Zinc-finger</keyword>
<dbReference type="GO" id="GO:0005634">
    <property type="term" value="C:nucleus"/>
    <property type="evidence" value="ECO:0007669"/>
    <property type="project" value="UniProtKB-SubCell"/>
</dbReference>
<dbReference type="Pfam" id="PF00096">
    <property type="entry name" value="zf-C2H2"/>
    <property type="match status" value="2"/>
</dbReference>
<keyword evidence="6" id="KW-0539">Nucleus</keyword>
<dbReference type="FunFam" id="3.30.160.60:FF:000100">
    <property type="entry name" value="Zinc finger 45-like"/>
    <property type="match status" value="1"/>
</dbReference>
<comment type="caution">
    <text evidence="9">The sequence shown here is derived from an EMBL/GenBank/DDBJ whole genome shotgun (WGS) entry which is preliminary data.</text>
</comment>
<protein>
    <recommendedName>
        <fullName evidence="8">C2H2-type domain-containing protein</fullName>
    </recommendedName>
</protein>
<evidence type="ECO:0000256" key="5">
    <source>
        <dbReference type="ARBA" id="ARBA00022833"/>
    </source>
</evidence>
<keyword evidence="10" id="KW-1185">Reference proteome</keyword>
<keyword evidence="5" id="KW-0862">Zinc</keyword>
<dbReference type="OrthoDB" id="10004641at2759"/>
<feature type="domain" description="C2H2-type" evidence="8">
    <location>
        <begin position="38"/>
        <end position="65"/>
    </location>
</feature>
<evidence type="ECO:0000256" key="4">
    <source>
        <dbReference type="ARBA" id="ARBA00022771"/>
    </source>
</evidence>
<dbReference type="PANTHER" id="PTHR24379:SF123">
    <property type="entry name" value="ZINC FINGER AND BTB DOMAIN CONTAINING 17"/>
    <property type="match status" value="1"/>
</dbReference>
<accession>A0A3S1HKS7</accession>
<dbReference type="SUPFAM" id="SSF57667">
    <property type="entry name" value="beta-beta-alpha zinc fingers"/>
    <property type="match status" value="1"/>
</dbReference>
<dbReference type="FunFam" id="3.30.160.60:FF:000145">
    <property type="entry name" value="Zinc finger protein 574"/>
    <property type="match status" value="1"/>
</dbReference>
<comment type="subcellular location">
    <subcellularLocation>
        <location evidence="1">Nucleus</location>
    </subcellularLocation>
</comment>
<dbReference type="PROSITE" id="PS50157">
    <property type="entry name" value="ZINC_FINGER_C2H2_2"/>
    <property type="match status" value="1"/>
</dbReference>
<evidence type="ECO:0000256" key="6">
    <source>
        <dbReference type="ARBA" id="ARBA00023242"/>
    </source>
</evidence>
<dbReference type="InterPro" id="IPR036236">
    <property type="entry name" value="Znf_C2H2_sf"/>
</dbReference>
<reference evidence="9 10" key="1">
    <citation type="submission" date="2019-01" db="EMBL/GenBank/DDBJ databases">
        <title>A draft genome assembly of the solar-powered sea slug Elysia chlorotica.</title>
        <authorList>
            <person name="Cai H."/>
            <person name="Li Q."/>
            <person name="Fang X."/>
            <person name="Li J."/>
            <person name="Curtis N.E."/>
            <person name="Altenburger A."/>
            <person name="Shibata T."/>
            <person name="Feng M."/>
            <person name="Maeda T."/>
            <person name="Schwartz J.A."/>
            <person name="Shigenobu S."/>
            <person name="Lundholm N."/>
            <person name="Nishiyama T."/>
            <person name="Yang H."/>
            <person name="Hasebe M."/>
            <person name="Li S."/>
            <person name="Pierce S.K."/>
            <person name="Wang J."/>
        </authorList>
    </citation>
    <scope>NUCLEOTIDE SEQUENCE [LARGE SCALE GENOMIC DNA]</scope>
    <source>
        <strain evidence="9">EC2010</strain>
        <tissue evidence="9">Whole organism of an adult</tissue>
    </source>
</reference>
<dbReference type="STRING" id="188477.A0A3S1HKS7"/>
<evidence type="ECO:0000256" key="7">
    <source>
        <dbReference type="PROSITE-ProRule" id="PRU00042"/>
    </source>
</evidence>
<dbReference type="GO" id="GO:0008270">
    <property type="term" value="F:zinc ion binding"/>
    <property type="evidence" value="ECO:0007669"/>
    <property type="project" value="UniProtKB-KW"/>
</dbReference>
<dbReference type="InterPro" id="IPR013087">
    <property type="entry name" value="Znf_C2H2_type"/>
</dbReference>
<feature type="non-terminal residue" evidence="9">
    <location>
        <position position="1"/>
    </location>
</feature>
<organism evidence="9 10">
    <name type="scientific">Elysia chlorotica</name>
    <name type="common">Eastern emerald elysia</name>
    <name type="synonym">Sea slug</name>
    <dbReference type="NCBI Taxonomy" id="188477"/>
    <lineage>
        <taxon>Eukaryota</taxon>
        <taxon>Metazoa</taxon>
        <taxon>Spiralia</taxon>
        <taxon>Lophotrochozoa</taxon>
        <taxon>Mollusca</taxon>
        <taxon>Gastropoda</taxon>
        <taxon>Heterobranchia</taxon>
        <taxon>Euthyneura</taxon>
        <taxon>Panpulmonata</taxon>
        <taxon>Sacoglossa</taxon>
        <taxon>Placobranchoidea</taxon>
        <taxon>Plakobranchidae</taxon>
        <taxon>Elysia</taxon>
    </lineage>
</organism>
<dbReference type="PROSITE" id="PS00028">
    <property type="entry name" value="ZINC_FINGER_C2H2_1"/>
    <property type="match status" value="2"/>
</dbReference>
<dbReference type="Gene3D" id="3.30.160.60">
    <property type="entry name" value="Classic Zinc Finger"/>
    <property type="match status" value="1"/>
</dbReference>